<name>A0BME5_PARTE</name>
<reference evidence="1 2" key="1">
    <citation type="journal article" date="2006" name="Nature">
        <title>Global trends of whole-genome duplications revealed by the ciliate Paramecium tetraurelia.</title>
        <authorList>
            <consortium name="Genoscope"/>
            <person name="Aury J.-M."/>
            <person name="Jaillon O."/>
            <person name="Duret L."/>
            <person name="Noel B."/>
            <person name="Jubin C."/>
            <person name="Porcel B.M."/>
            <person name="Segurens B."/>
            <person name="Daubin V."/>
            <person name="Anthouard V."/>
            <person name="Aiach N."/>
            <person name="Arnaiz O."/>
            <person name="Billaut A."/>
            <person name="Beisson J."/>
            <person name="Blanc I."/>
            <person name="Bouhouche K."/>
            <person name="Camara F."/>
            <person name="Duharcourt S."/>
            <person name="Guigo R."/>
            <person name="Gogendeau D."/>
            <person name="Katinka M."/>
            <person name="Keller A.-M."/>
            <person name="Kissmehl R."/>
            <person name="Klotz C."/>
            <person name="Koll F."/>
            <person name="Le Moue A."/>
            <person name="Lepere C."/>
            <person name="Malinsky S."/>
            <person name="Nowacki M."/>
            <person name="Nowak J.K."/>
            <person name="Plattner H."/>
            <person name="Poulain J."/>
            <person name="Ruiz F."/>
            <person name="Serrano V."/>
            <person name="Zagulski M."/>
            <person name="Dessen P."/>
            <person name="Betermier M."/>
            <person name="Weissenbach J."/>
            <person name="Scarpelli C."/>
            <person name="Schachter V."/>
            <person name="Sperling L."/>
            <person name="Meyer E."/>
            <person name="Cohen J."/>
            <person name="Wincker P."/>
        </authorList>
    </citation>
    <scope>NUCLEOTIDE SEQUENCE [LARGE SCALE GENOMIC DNA]</scope>
    <source>
        <strain evidence="1 2">Stock d4-2</strain>
    </source>
</reference>
<protein>
    <recommendedName>
        <fullName evidence="3">Protein kinase domain-containing protein</fullName>
    </recommendedName>
</protein>
<evidence type="ECO:0000313" key="1">
    <source>
        <dbReference type="EMBL" id="CAK59712.1"/>
    </source>
</evidence>
<dbReference type="Proteomes" id="UP000000600">
    <property type="component" value="Unassembled WGS sequence"/>
</dbReference>
<evidence type="ECO:0000313" key="2">
    <source>
        <dbReference type="Proteomes" id="UP000000600"/>
    </source>
</evidence>
<proteinExistence type="predicted"/>
<dbReference type="EMBL" id="CT868004">
    <property type="protein sequence ID" value="CAK59712.1"/>
    <property type="molecule type" value="Genomic_DNA"/>
</dbReference>
<dbReference type="InParanoid" id="A0BME5"/>
<dbReference type="HOGENOM" id="CLU_2927544_0_0_1"/>
<dbReference type="KEGG" id="ptm:GSPATT00030348001"/>
<sequence length="61" mass="7161">MGNYNITDKSDFPDSSSTQNSIKVLSVHNFEFIEVLWYRTYGKVLESEVQKKQRLFALKVM</sequence>
<accession>A0BME5</accession>
<gene>
    <name evidence="1" type="ORF">GSPATT00030348001</name>
</gene>
<keyword evidence="2" id="KW-1185">Reference proteome</keyword>
<dbReference type="GeneID" id="5012894"/>
<evidence type="ECO:0008006" key="3">
    <source>
        <dbReference type="Google" id="ProtNLM"/>
    </source>
</evidence>
<dbReference type="AlphaFoldDB" id="A0BME5"/>
<dbReference type="Gene3D" id="3.30.200.20">
    <property type="entry name" value="Phosphorylase Kinase, domain 1"/>
    <property type="match status" value="1"/>
</dbReference>
<organism evidence="1 2">
    <name type="scientific">Paramecium tetraurelia</name>
    <dbReference type="NCBI Taxonomy" id="5888"/>
    <lineage>
        <taxon>Eukaryota</taxon>
        <taxon>Sar</taxon>
        <taxon>Alveolata</taxon>
        <taxon>Ciliophora</taxon>
        <taxon>Intramacronucleata</taxon>
        <taxon>Oligohymenophorea</taxon>
        <taxon>Peniculida</taxon>
        <taxon>Parameciidae</taxon>
        <taxon>Paramecium</taxon>
    </lineage>
</organism>
<dbReference type="RefSeq" id="XP_001427110.1">
    <property type="nucleotide sequence ID" value="XM_001427073.1"/>
</dbReference>